<gene>
    <name evidence="2" type="ORF">QJ522_01315</name>
</gene>
<sequence length="255" mass="28540">MRRRGLTLIELLVVVAIISVLLALSLPALVRVRNQAQAAVCVQNLKTLSFAWLLYKDDNDDRLVGGHVGQTAHDWVQGPTGVGTLIECKKEGIRQGALFRYVGNEVDVYRCPADHRKLVPGQVAFRSYSIAGGANGELWQNTYVPVEKYSQILQPATKYIFVEEADPRGWNKGSWVLDPQNKIWVDPLAIWHSRARSSLAYADGHAEVHRWVDNSTIEMSREQQFLCPVPKDEGNDLQFMLSGFPQRATDGLSTP</sequence>
<dbReference type="RefSeq" id="WP_349243075.1">
    <property type="nucleotide sequence ID" value="NZ_JASCXX010000001.1"/>
</dbReference>
<protein>
    <submittedName>
        <fullName evidence="2">Type II secretion system protein</fullName>
    </submittedName>
</protein>
<dbReference type="InterPro" id="IPR000983">
    <property type="entry name" value="Bac_GSPG_pilin"/>
</dbReference>
<dbReference type="Gene3D" id="3.30.700.10">
    <property type="entry name" value="Glycoprotein, Type 4 Pilin"/>
    <property type="match status" value="1"/>
</dbReference>
<dbReference type="NCBIfam" id="TIGR02532">
    <property type="entry name" value="IV_pilin_GFxxxE"/>
    <property type="match status" value="1"/>
</dbReference>
<keyword evidence="3" id="KW-1185">Reference proteome</keyword>
<name>A0AAW6TST4_9BACT</name>
<comment type="caution">
    <text evidence="2">The sequence shown here is derived from an EMBL/GenBank/DDBJ whole genome shotgun (WGS) entry which is preliminary data.</text>
</comment>
<dbReference type="PANTHER" id="PTHR30093">
    <property type="entry name" value="GENERAL SECRETION PATHWAY PROTEIN G"/>
    <property type="match status" value="1"/>
</dbReference>
<dbReference type="EMBL" id="JASCXX010000001">
    <property type="protein sequence ID" value="MDI6447665.1"/>
    <property type="molecule type" value="Genomic_DNA"/>
</dbReference>
<dbReference type="PRINTS" id="PR00813">
    <property type="entry name" value="BCTERIALGSPG"/>
</dbReference>
<dbReference type="AlphaFoldDB" id="A0AAW6TST4"/>
<accession>A0AAW6TST4</accession>
<evidence type="ECO:0000313" key="3">
    <source>
        <dbReference type="Proteomes" id="UP001431776"/>
    </source>
</evidence>
<dbReference type="GO" id="GO:0015628">
    <property type="term" value="P:protein secretion by the type II secretion system"/>
    <property type="evidence" value="ECO:0007669"/>
    <property type="project" value="InterPro"/>
</dbReference>
<reference evidence="2" key="1">
    <citation type="submission" date="2023-05" db="EMBL/GenBank/DDBJ databases">
        <title>Anaerotaeda fermentans gen. nov., sp. nov., a novel anaerobic planctomycete of the new family within the order Sedimentisphaerales isolated from Taman Peninsula, Russia.</title>
        <authorList>
            <person name="Khomyakova M.A."/>
            <person name="Merkel A.Y."/>
            <person name="Slobodkin A.I."/>
        </authorList>
    </citation>
    <scope>NUCLEOTIDE SEQUENCE</scope>
    <source>
        <strain evidence="2">M17dextr</strain>
    </source>
</reference>
<dbReference type="Proteomes" id="UP001431776">
    <property type="component" value="Unassembled WGS sequence"/>
</dbReference>
<dbReference type="PANTHER" id="PTHR30093:SF2">
    <property type="entry name" value="TYPE II SECRETION SYSTEM PROTEIN H"/>
    <property type="match status" value="1"/>
</dbReference>
<keyword evidence="1" id="KW-0488">Methylation</keyword>
<dbReference type="InterPro" id="IPR012902">
    <property type="entry name" value="N_methyl_site"/>
</dbReference>
<dbReference type="InterPro" id="IPR045584">
    <property type="entry name" value="Pilin-like"/>
</dbReference>
<dbReference type="SUPFAM" id="SSF54523">
    <property type="entry name" value="Pili subunits"/>
    <property type="match status" value="1"/>
</dbReference>
<dbReference type="PROSITE" id="PS00409">
    <property type="entry name" value="PROKAR_NTER_METHYL"/>
    <property type="match status" value="1"/>
</dbReference>
<dbReference type="Pfam" id="PF07963">
    <property type="entry name" value="N_methyl"/>
    <property type="match status" value="1"/>
</dbReference>
<evidence type="ECO:0000313" key="2">
    <source>
        <dbReference type="EMBL" id="MDI6447665.1"/>
    </source>
</evidence>
<organism evidence="2 3">
    <name type="scientific">Anaerobaca lacustris</name>
    <dbReference type="NCBI Taxonomy" id="3044600"/>
    <lineage>
        <taxon>Bacteria</taxon>
        <taxon>Pseudomonadati</taxon>
        <taxon>Planctomycetota</taxon>
        <taxon>Phycisphaerae</taxon>
        <taxon>Sedimentisphaerales</taxon>
        <taxon>Anaerobacaceae</taxon>
        <taxon>Anaerobaca</taxon>
    </lineage>
</organism>
<dbReference type="GO" id="GO:0015627">
    <property type="term" value="C:type II protein secretion system complex"/>
    <property type="evidence" value="ECO:0007669"/>
    <property type="project" value="InterPro"/>
</dbReference>
<proteinExistence type="predicted"/>
<evidence type="ECO:0000256" key="1">
    <source>
        <dbReference type="ARBA" id="ARBA00022481"/>
    </source>
</evidence>